<feature type="compositionally biased region" description="Pro residues" evidence="2">
    <location>
        <begin position="22"/>
        <end position="31"/>
    </location>
</feature>
<dbReference type="InterPro" id="IPR051726">
    <property type="entry name" value="Chitin_Synth_Reg"/>
</dbReference>
<dbReference type="Proteomes" id="UP001556367">
    <property type="component" value="Unassembled WGS sequence"/>
</dbReference>
<feature type="compositionally biased region" description="Low complexity" evidence="2">
    <location>
        <begin position="168"/>
        <end position="178"/>
    </location>
</feature>
<keyword evidence="4" id="KW-1185">Reference proteome</keyword>
<feature type="region of interest" description="Disordered" evidence="2">
    <location>
        <begin position="547"/>
        <end position="598"/>
    </location>
</feature>
<dbReference type="PANTHER" id="PTHR46430:SF2">
    <property type="entry name" value="CHITIN SYNTHASE REGULATORY FACTOR 4"/>
    <property type="match status" value="1"/>
</dbReference>
<dbReference type="SMART" id="SM00671">
    <property type="entry name" value="SEL1"/>
    <property type="match status" value="5"/>
</dbReference>
<feature type="compositionally biased region" description="Gly residues" evidence="2">
    <location>
        <begin position="657"/>
        <end position="667"/>
    </location>
</feature>
<dbReference type="PANTHER" id="PTHR46430">
    <property type="entry name" value="PROTEIN SKT5-RELATED"/>
    <property type="match status" value="1"/>
</dbReference>
<dbReference type="InterPro" id="IPR011990">
    <property type="entry name" value="TPR-like_helical_dom_sf"/>
</dbReference>
<feature type="region of interest" description="Disordered" evidence="2">
    <location>
        <begin position="610"/>
        <end position="756"/>
    </location>
</feature>
<proteinExistence type="predicted"/>
<feature type="region of interest" description="Disordered" evidence="2">
    <location>
        <begin position="1"/>
        <end position="178"/>
    </location>
</feature>
<accession>A0ABR3JV76</accession>
<feature type="compositionally biased region" description="Basic and acidic residues" evidence="2">
    <location>
        <begin position="556"/>
        <end position="567"/>
    </location>
</feature>
<evidence type="ECO:0000256" key="2">
    <source>
        <dbReference type="SAM" id="MobiDB-lite"/>
    </source>
</evidence>
<dbReference type="SUPFAM" id="SSF81901">
    <property type="entry name" value="HCP-like"/>
    <property type="match status" value="2"/>
</dbReference>
<sequence length="774" mass="82783">MSAPPVPPRPYESYDSQRQYSSPPPVPPLPPDLRYESPLAAPRPSRVDPGMAHSLESVNLAPGFAIPNRGPSRGPSPLPPPQGANWQPWNLASSPPPPPPPLPYPASSPYQQPFQPPPHPQYPQSNSLNQSLANLAFASPAPPSFHRSQSVVSTYGPPPKAPSPPRPTSSAPSLTAPLPTVPTLLQALSTVQQPSHDPALKIAWARDVLFLVACAQGPVTTDPVVGAANISDPQLSRLAQTAVPLILQLASPNPLPSPIPAHVAEATYWRAILEQTGAFPEYVRQDARSAFRDFESAARSGYHAAWFRLGRDYENFNDTTHAKECFERGVKYGIESCIYRIGMAHLMGQLGLPASVETAIPLLHRAATLASLEVPQPAYVYALLLLSEFSHITVSPAAFAPYIPPGSSPALEARKHLERAAYLHFPPAQYKLGHAYEFAHEPFPFDALLSVQYYSLASQQGETEADMALSKWFLCGAEGAFEKDESLAWTFADKAARKGLPSAMFAMGYYAEVGVGGPKDINSAIRWYTKAAEKGNEDAKERLAALSQPTAQPLSRQEHDNITEAKLVRKRTQAKQRSDAQPQPAPPGPTPINQGPNGRQVIENIRKSSTMPPIAEAPHSQPGRFPAMPEQGGYQSPVPAPSPSISRPDSVQARPPGGSGPGVGPRPGAGSARPYPSAHRFTLTDPGSASASGSPPPPDNRLQPTSGRPSQSPRPNHGRLPSAGSGLGITVAPQRTESPPIQKPGSAKPHKGPTTFAEMGFHGTKAEDKECVIM</sequence>
<feature type="compositionally biased region" description="Pro residues" evidence="2">
    <location>
        <begin position="156"/>
        <end position="167"/>
    </location>
</feature>
<gene>
    <name evidence="3" type="ORF">HGRIS_011209</name>
</gene>
<feature type="compositionally biased region" description="Pro residues" evidence="2">
    <location>
        <begin position="94"/>
        <end position="106"/>
    </location>
</feature>
<evidence type="ECO:0000256" key="1">
    <source>
        <dbReference type="ARBA" id="ARBA00022737"/>
    </source>
</evidence>
<name>A0ABR3JV76_9AGAR</name>
<keyword evidence="1" id="KW-0677">Repeat</keyword>
<evidence type="ECO:0000313" key="3">
    <source>
        <dbReference type="EMBL" id="KAL0959499.1"/>
    </source>
</evidence>
<dbReference type="InterPro" id="IPR006597">
    <property type="entry name" value="Sel1-like"/>
</dbReference>
<dbReference type="EMBL" id="JASNQZ010000002">
    <property type="protein sequence ID" value="KAL0959499.1"/>
    <property type="molecule type" value="Genomic_DNA"/>
</dbReference>
<reference evidence="4" key="1">
    <citation type="submission" date="2024-06" db="EMBL/GenBank/DDBJ databases">
        <title>Multi-omics analyses provide insights into the biosynthesis of the anticancer antibiotic pleurotin in Hohenbuehelia grisea.</title>
        <authorList>
            <person name="Weaver J.A."/>
            <person name="Alberti F."/>
        </authorList>
    </citation>
    <scope>NUCLEOTIDE SEQUENCE [LARGE SCALE GENOMIC DNA]</scope>
    <source>
        <strain evidence="4">T-177</strain>
    </source>
</reference>
<protein>
    <recommendedName>
        <fullName evidence="5">HCP-like protein</fullName>
    </recommendedName>
</protein>
<evidence type="ECO:0000313" key="4">
    <source>
        <dbReference type="Proteomes" id="UP001556367"/>
    </source>
</evidence>
<dbReference type="Gene3D" id="1.25.40.10">
    <property type="entry name" value="Tetratricopeptide repeat domain"/>
    <property type="match status" value="1"/>
</dbReference>
<feature type="compositionally biased region" description="Pro residues" evidence="2">
    <location>
        <begin position="1"/>
        <end position="10"/>
    </location>
</feature>
<evidence type="ECO:0008006" key="5">
    <source>
        <dbReference type="Google" id="ProtNLM"/>
    </source>
</evidence>
<comment type="caution">
    <text evidence="3">The sequence shown here is derived from an EMBL/GenBank/DDBJ whole genome shotgun (WGS) entry which is preliminary data.</text>
</comment>
<dbReference type="Pfam" id="PF08238">
    <property type="entry name" value="Sel1"/>
    <property type="match status" value="5"/>
</dbReference>
<organism evidence="3 4">
    <name type="scientific">Hohenbuehelia grisea</name>
    <dbReference type="NCBI Taxonomy" id="104357"/>
    <lineage>
        <taxon>Eukaryota</taxon>
        <taxon>Fungi</taxon>
        <taxon>Dikarya</taxon>
        <taxon>Basidiomycota</taxon>
        <taxon>Agaricomycotina</taxon>
        <taxon>Agaricomycetes</taxon>
        <taxon>Agaricomycetidae</taxon>
        <taxon>Agaricales</taxon>
        <taxon>Pleurotineae</taxon>
        <taxon>Pleurotaceae</taxon>
        <taxon>Hohenbuehelia</taxon>
    </lineage>
</organism>
<feature type="compositionally biased region" description="Polar residues" evidence="2">
    <location>
        <begin position="702"/>
        <end position="714"/>
    </location>
</feature>